<protein>
    <recommendedName>
        <fullName evidence="4 8">Beta-galactosidase</fullName>
        <ecNumber evidence="3 8">3.2.1.23</ecNumber>
    </recommendedName>
    <alternativeName>
        <fullName evidence="7 8">Lactase</fullName>
    </alternativeName>
</protein>
<evidence type="ECO:0000256" key="4">
    <source>
        <dbReference type="ARBA" id="ARBA00013303"/>
    </source>
</evidence>
<name>A0A1I5X9S2_9BACI</name>
<keyword evidence="6 8" id="KW-0326">Glycosidase</keyword>
<evidence type="ECO:0000256" key="8">
    <source>
        <dbReference type="RuleBase" id="RU361154"/>
    </source>
</evidence>
<dbReference type="FunFam" id="3.20.20.80:FF:000018">
    <property type="entry name" value="Beta-galactosidase"/>
    <property type="match status" value="1"/>
</dbReference>
<dbReference type="InterPro" id="IPR013783">
    <property type="entry name" value="Ig-like_fold"/>
</dbReference>
<evidence type="ECO:0000256" key="6">
    <source>
        <dbReference type="ARBA" id="ARBA00023295"/>
    </source>
</evidence>
<dbReference type="InterPro" id="IPR008979">
    <property type="entry name" value="Galactose-bd-like_sf"/>
</dbReference>
<evidence type="ECO:0000256" key="9">
    <source>
        <dbReference type="SAM" id="MobiDB-lite"/>
    </source>
</evidence>
<evidence type="ECO:0000256" key="5">
    <source>
        <dbReference type="ARBA" id="ARBA00022801"/>
    </source>
</evidence>
<dbReference type="InterPro" id="IPR011013">
    <property type="entry name" value="Gal_mutarotase_sf_dom"/>
</dbReference>
<dbReference type="Pfam" id="PF00703">
    <property type="entry name" value="Glyco_hydro_2"/>
    <property type="match status" value="1"/>
</dbReference>
<dbReference type="STRING" id="1884432.SAMN05518683_12615"/>
<dbReference type="RefSeq" id="WP_093339040.1">
    <property type="nucleotide sequence ID" value="NZ_FOXD01000026.1"/>
</dbReference>
<dbReference type="InterPro" id="IPR036156">
    <property type="entry name" value="Beta-gal/glucu_dom_sf"/>
</dbReference>
<organism evidence="11 12">
    <name type="scientific">Salibacterium halotolerans</name>
    <dbReference type="NCBI Taxonomy" id="1884432"/>
    <lineage>
        <taxon>Bacteria</taxon>
        <taxon>Bacillati</taxon>
        <taxon>Bacillota</taxon>
        <taxon>Bacilli</taxon>
        <taxon>Bacillales</taxon>
        <taxon>Bacillaceae</taxon>
    </lineage>
</organism>
<dbReference type="Gene3D" id="2.70.98.10">
    <property type="match status" value="1"/>
</dbReference>
<dbReference type="PROSITE" id="PS00719">
    <property type="entry name" value="GLYCOSYL_HYDROL_F2_1"/>
    <property type="match status" value="1"/>
</dbReference>
<dbReference type="Proteomes" id="UP000198892">
    <property type="component" value="Unassembled WGS sequence"/>
</dbReference>
<dbReference type="Gene3D" id="2.60.40.10">
    <property type="entry name" value="Immunoglobulins"/>
    <property type="match status" value="2"/>
</dbReference>
<gene>
    <name evidence="11" type="ORF">SAMN05518683_12615</name>
</gene>
<dbReference type="InterPro" id="IPR014718">
    <property type="entry name" value="GH-type_carb-bd"/>
</dbReference>
<dbReference type="Pfam" id="PF02836">
    <property type="entry name" value="Glyco_hydro_2_C"/>
    <property type="match status" value="1"/>
</dbReference>
<dbReference type="GO" id="GO:0005990">
    <property type="term" value="P:lactose catabolic process"/>
    <property type="evidence" value="ECO:0007669"/>
    <property type="project" value="TreeGrafter"/>
</dbReference>
<sequence length="1007" mass="116219">MLRDWESMTTLQRNRRPSRASFVSKDNAGDRKNIKSLNGEWKFYYALSPEQAPEHFFQPDFTDIDWDTLMVPSHWQLHGYGTPHYTNIVYPFPIDPPHIPSNNPTGCYRLTFTMERVPGDHHVFLTFEGVDSAFHIWMNGEEVGYSQGSRMPSEFDITSFVKEGENCLAVQVYQWSDGSYIEDQDMWWLSGIFRDVYIQVKPSIYINDFFVRTFLDDEYKDAVCKINVQTNDKDQEHDVELYLYDGHSEIGFTKLPVSQTGEDAEIEVKNPRKWSAEIPYLYQLVIVIKNRNNTEVDRVVQYVGFRSVELKDGLFLVNGAAITLKGVNRHDHDPETGRAVSEARMEEDVRLMKQYNINAVRTAHYPNSPAFYDLCNRYGLYVIDEADLECHGFNIISNWGKLSQEHQWEPAFIDRIERMIERDKNHPSIIMWSLGNESGFGSNHKAMAEWAKKRDPDRLLHYEGEIRKLMDEASAEEKATIEPTVSDVFTTMYTNVEDLALIGSQKDYNKPHILCEYAHAMGNGPGGLREYWDTIQRYDRLQGGFVWEWIDQGILSDAGDGSDYFAYGGDFGEYPHDGNFIIDGLIFPDRTPSPALREYKKNIEPVRVEKDKDEQFWFVNEYDFLGTGHLIFRWQVNINGMIVESGDIKNVYVPPHSSQLISIPFKTKEAAAAQEVVMIVECMLKEGTSWAEEGHIVAWSEHVLQEASIPEETGVTPAGNEKLEVTETSSEWEISNHVVHFKFCKQTGMMIHWKQNDEILMERGLKLNLWRALTDNDYLAQNNWGTQGLNYLHTRCKSVELTRIDAAVQMTVKETVAAPGLDWAMDVLWKYYINAIGIIDVDITIEPRGNYPKTIPRVGVEFIVPKALQQITWLGLGPGEAYPDSRESVRRGAWTAIPSDLSTPYVYPQENGNRHQVRQMVMQFDLYSLTVQALEENFDFTIQEYTQKNIEQAKHQYELIKQDHFIVNIDHRKHGLGSASCGPDVLEKYQLYTQPFHFRFRLSSGKK</sequence>
<evidence type="ECO:0000256" key="7">
    <source>
        <dbReference type="ARBA" id="ARBA00032230"/>
    </source>
</evidence>
<dbReference type="InterPro" id="IPR017853">
    <property type="entry name" value="GH"/>
</dbReference>
<dbReference type="SUPFAM" id="SSF49785">
    <property type="entry name" value="Galactose-binding domain-like"/>
    <property type="match status" value="1"/>
</dbReference>
<dbReference type="Gene3D" id="2.60.120.260">
    <property type="entry name" value="Galactose-binding domain-like"/>
    <property type="match status" value="1"/>
</dbReference>
<dbReference type="InterPro" id="IPR004199">
    <property type="entry name" value="B-gal_small/dom_5"/>
</dbReference>
<evidence type="ECO:0000259" key="10">
    <source>
        <dbReference type="SMART" id="SM01038"/>
    </source>
</evidence>
<dbReference type="PANTHER" id="PTHR46323">
    <property type="entry name" value="BETA-GALACTOSIDASE"/>
    <property type="match status" value="1"/>
</dbReference>
<dbReference type="InterPro" id="IPR023230">
    <property type="entry name" value="Glyco_hydro_2_CS"/>
</dbReference>
<dbReference type="InterPro" id="IPR050347">
    <property type="entry name" value="Bact_Beta-galactosidase"/>
</dbReference>
<evidence type="ECO:0000256" key="1">
    <source>
        <dbReference type="ARBA" id="ARBA00001412"/>
    </source>
</evidence>
<keyword evidence="12" id="KW-1185">Reference proteome</keyword>
<dbReference type="OrthoDB" id="9762066at2"/>
<dbReference type="InterPro" id="IPR006101">
    <property type="entry name" value="Glyco_hydro_2"/>
</dbReference>
<evidence type="ECO:0000256" key="2">
    <source>
        <dbReference type="ARBA" id="ARBA00007401"/>
    </source>
</evidence>
<comment type="similarity">
    <text evidence="2 8">Belongs to the glycosyl hydrolase 2 family.</text>
</comment>
<dbReference type="SMART" id="SM01038">
    <property type="entry name" value="Bgal_small_N"/>
    <property type="match status" value="1"/>
</dbReference>
<evidence type="ECO:0000256" key="3">
    <source>
        <dbReference type="ARBA" id="ARBA00012756"/>
    </source>
</evidence>
<dbReference type="SUPFAM" id="SSF74650">
    <property type="entry name" value="Galactose mutarotase-like"/>
    <property type="match status" value="1"/>
</dbReference>
<keyword evidence="5 8" id="KW-0378">Hydrolase</keyword>
<reference evidence="12" key="1">
    <citation type="submission" date="2016-10" db="EMBL/GenBank/DDBJ databases">
        <authorList>
            <person name="Varghese N."/>
            <person name="Submissions S."/>
        </authorList>
    </citation>
    <scope>NUCLEOTIDE SEQUENCE [LARGE SCALE GENOMIC DNA]</scope>
    <source>
        <strain evidence="12">S7</strain>
    </source>
</reference>
<dbReference type="Pfam" id="PF02837">
    <property type="entry name" value="Glyco_hydro_2_N"/>
    <property type="match status" value="1"/>
</dbReference>
<dbReference type="EMBL" id="FOXD01000026">
    <property type="protein sequence ID" value="SFQ28722.1"/>
    <property type="molecule type" value="Genomic_DNA"/>
</dbReference>
<dbReference type="Pfam" id="PF16353">
    <property type="entry name" value="LacZ_4"/>
    <property type="match status" value="1"/>
</dbReference>
<dbReference type="Gene3D" id="3.20.20.80">
    <property type="entry name" value="Glycosidases"/>
    <property type="match status" value="1"/>
</dbReference>
<dbReference type="InterPro" id="IPR006103">
    <property type="entry name" value="Glyco_hydro_2_cat"/>
</dbReference>
<dbReference type="InterPro" id="IPR006104">
    <property type="entry name" value="Glyco_hydro_2_N"/>
</dbReference>
<dbReference type="PROSITE" id="PS00608">
    <property type="entry name" value="GLYCOSYL_HYDROL_F2_2"/>
    <property type="match status" value="1"/>
</dbReference>
<dbReference type="SUPFAM" id="SSF51445">
    <property type="entry name" value="(Trans)glycosidases"/>
    <property type="match status" value="1"/>
</dbReference>
<evidence type="ECO:0000313" key="12">
    <source>
        <dbReference type="Proteomes" id="UP000198892"/>
    </source>
</evidence>
<dbReference type="PANTHER" id="PTHR46323:SF2">
    <property type="entry name" value="BETA-GALACTOSIDASE"/>
    <property type="match status" value="1"/>
</dbReference>
<dbReference type="PRINTS" id="PR00132">
    <property type="entry name" value="GLHYDRLASE2"/>
</dbReference>
<evidence type="ECO:0000313" key="11">
    <source>
        <dbReference type="EMBL" id="SFQ28722.1"/>
    </source>
</evidence>
<dbReference type="EC" id="3.2.1.23" evidence="3 8"/>
<dbReference type="Pfam" id="PF02929">
    <property type="entry name" value="Bgal_small_N"/>
    <property type="match status" value="1"/>
</dbReference>
<comment type="catalytic activity">
    <reaction evidence="1 8">
        <text>Hydrolysis of terminal non-reducing beta-D-galactose residues in beta-D-galactosides.</text>
        <dbReference type="EC" id="3.2.1.23"/>
    </reaction>
</comment>
<accession>A0A1I5X9S2</accession>
<dbReference type="InterPro" id="IPR023232">
    <property type="entry name" value="Glyco_hydro_2_AS"/>
</dbReference>
<dbReference type="GO" id="GO:0004565">
    <property type="term" value="F:beta-galactosidase activity"/>
    <property type="evidence" value="ECO:0007669"/>
    <property type="project" value="UniProtKB-EC"/>
</dbReference>
<feature type="domain" description="Beta galactosidase small chain/" evidence="10">
    <location>
        <begin position="733"/>
        <end position="1003"/>
    </location>
</feature>
<dbReference type="InterPro" id="IPR032312">
    <property type="entry name" value="LacZ_4"/>
</dbReference>
<dbReference type="SUPFAM" id="SSF49303">
    <property type="entry name" value="beta-Galactosidase/glucuronidase domain"/>
    <property type="match status" value="2"/>
</dbReference>
<dbReference type="InterPro" id="IPR006102">
    <property type="entry name" value="Ig-like_GH2"/>
</dbReference>
<feature type="region of interest" description="Disordered" evidence="9">
    <location>
        <begin position="1"/>
        <end position="29"/>
    </location>
</feature>
<proteinExistence type="inferred from homology"/>
<dbReference type="AlphaFoldDB" id="A0A1I5X9S2"/>
<dbReference type="GO" id="GO:0009341">
    <property type="term" value="C:beta-galactosidase complex"/>
    <property type="evidence" value="ECO:0007669"/>
    <property type="project" value="InterPro"/>
</dbReference>
<dbReference type="GO" id="GO:0030246">
    <property type="term" value="F:carbohydrate binding"/>
    <property type="evidence" value="ECO:0007669"/>
    <property type="project" value="InterPro"/>
</dbReference>